<dbReference type="InterPro" id="IPR029063">
    <property type="entry name" value="SAM-dependent_MTases_sf"/>
</dbReference>
<gene>
    <name evidence="1" type="ORF">THAOC_00297</name>
</gene>
<evidence type="ECO:0000313" key="1">
    <source>
        <dbReference type="EMBL" id="EJK77842.1"/>
    </source>
</evidence>
<organism evidence="1 2">
    <name type="scientific">Thalassiosira oceanica</name>
    <name type="common">Marine diatom</name>
    <dbReference type="NCBI Taxonomy" id="159749"/>
    <lineage>
        <taxon>Eukaryota</taxon>
        <taxon>Sar</taxon>
        <taxon>Stramenopiles</taxon>
        <taxon>Ochrophyta</taxon>
        <taxon>Bacillariophyta</taxon>
        <taxon>Coscinodiscophyceae</taxon>
        <taxon>Thalassiosirophycidae</taxon>
        <taxon>Thalassiosirales</taxon>
        <taxon>Thalassiosiraceae</taxon>
        <taxon>Thalassiosira</taxon>
    </lineage>
</organism>
<dbReference type="Proteomes" id="UP000266841">
    <property type="component" value="Unassembled WGS sequence"/>
</dbReference>
<feature type="non-terminal residue" evidence="1">
    <location>
        <position position="306"/>
    </location>
</feature>
<name>K0TRI2_THAOC</name>
<comment type="caution">
    <text evidence="1">The sequence shown here is derived from an EMBL/GenBank/DDBJ whole genome shotgun (WGS) entry which is preliminary data.</text>
</comment>
<dbReference type="EMBL" id="AGNL01000335">
    <property type="protein sequence ID" value="EJK77842.1"/>
    <property type="molecule type" value="Genomic_DNA"/>
</dbReference>
<keyword evidence="2" id="KW-1185">Reference proteome</keyword>
<dbReference type="OrthoDB" id="406386at2759"/>
<protein>
    <recommendedName>
        <fullName evidence="3">Methyltransferase FkbM domain-containing protein</fullName>
    </recommendedName>
</protein>
<sequence length="306" mass="34008">MLRLRTGPVATGAYLPQIRRILQFAIVVATMIVIRRHHASFSFERRGDLPSRQTITGSKTTDDDGYSTRTMEATFPLVMVLKSEKKGPVGHFDLMENRDGRYDESKCETWIGSGGFMCDIEWDEWMLANAFIHPGDVVVEFGARFGTTSCILSRNVGKHGEVISVEPDFTVHGQLLRNRQSHGCDFHAVLGTVSSEPIYMATAVGRYGYAQRTSATGEGHALPSISTDEIETILGRKINVALIDCEGCIPQIDKTSLLDESKGVDLILMEEDQIKYGEWHKILYQRNLDPEARGSNPAGGDFFDSD</sequence>
<accession>K0TRI2</accession>
<proteinExistence type="predicted"/>
<dbReference type="AlphaFoldDB" id="K0TRI2"/>
<evidence type="ECO:0000313" key="2">
    <source>
        <dbReference type="Proteomes" id="UP000266841"/>
    </source>
</evidence>
<reference evidence="1 2" key="1">
    <citation type="journal article" date="2012" name="Genome Biol.">
        <title>Genome and low-iron response of an oceanic diatom adapted to chronic iron limitation.</title>
        <authorList>
            <person name="Lommer M."/>
            <person name="Specht M."/>
            <person name="Roy A.S."/>
            <person name="Kraemer L."/>
            <person name="Andreson R."/>
            <person name="Gutowska M.A."/>
            <person name="Wolf J."/>
            <person name="Bergner S.V."/>
            <person name="Schilhabel M.B."/>
            <person name="Klostermeier U.C."/>
            <person name="Beiko R.G."/>
            <person name="Rosenstiel P."/>
            <person name="Hippler M."/>
            <person name="Laroche J."/>
        </authorList>
    </citation>
    <scope>NUCLEOTIDE SEQUENCE [LARGE SCALE GENOMIC DNA]</scope>
    <source>
        <strain evidence="1 2">CCMP1005</strain>
    </source>
</reference>
<dbReference type="SUPFAM" id="SSF53335">
    <property type="entry name" value="S-adenosyl-L-methionine-dependent methyltransferases"/>
    <property type="match status" value="1"/>
</dbReference>
<dbReference type="Gene3D" id="3.40.50.150">
    <property type="entry name" value="Vaccinia Virus protein VP39"/>
    <property type="match status" value="1"/>
</dbReference>
<dbReference type="eggNOG" id="ENOG502SEB1">
    <property type="taxonomic scope" value="Eukaryota"/>
</dbReference>
<evidence type="ECO:0008006" key="3">
    <source>
        <dbReference type="Google" id="ProtNLM"/>
    </source>
</evidence>